<evidence type="ECO:0000256" key="5">
    <source>
        <dbReference type="ARBA" id="ARBA00023204"/>
    </source>
</evidence>
<keyword evidence="3" id="KW-0547">Nucleotide-binding</keyword>
<comment type="caution">
    <text evidence="8">The sequence shown here is derived from an EMBL/GenBank/DDBJ whole genome shotgun (WGS) entry which is preliminary data.</text>
</comment>
<keyword evidence="9" id="KW-1185">Reference proteome</keyword>
<dbReference type="EMBL" id="JAOYFB010000003">
    <property type="protein sequence ID" value="KAK4009556.1"/>
    <property type="molecule type" value="Genomic_DNA"/>
</dbReference>
<evidence type="ECO:0000256" key="3">
    <source>
        <dbReference type="ARBA" id="ARBA00022806"/>
    </source>
</evidence>
<evidence type="ECO:0000256" key="4">
    <source>
        <dbReference type="ARBA" id="ARBA00023125"/>
    </source>
</evidence>
<dbReference type="PANTHER" id="PTHR47964">
    <property type="entry name" value="ATP-DEPENDENT DNA HELICASE HOMOLOG RECG, CHLOROPLASTIC"/>
    <property type="match status" value="1"/>
</dbReference>
<dbReference type="InterPro" id="IPR011545">
    <property type="entry name" value="DEAD/DEAH_box_helicase_dom"/>
</dbReference>
<accession>A0ABQ9Z9H7</accession>
<protein>
    <recommendedName>
        <fullName evidence="7">Helicase ATP-binding domain-containing protein</fullName>
    </recommendedName>
</protein>
<evidence type="ECO:0000256" key="2">
    <source>
        <dbReference type="ARBA" id="ARBA00022801"/>
    </source>
</evidence>
<proteinExistence type="predicted"/>
<dbReference type="Gene3D" id="3.40.50.300">
    <property type="entry name" value="P-loop containing nucleotide triphosphate hydrolases"/>
    <property type="match status" value="1"/>
</dbReference>
<dbReference type="InterPro" id="IPR014001">
    <property type="entry name" value="Helicase_ATP-bd"/>
</dbReference>
<evidence type="ECO:0000256" key="6">
    <source>
        <dbReference type="SAM" id="MobiDB-lite"/>
    </source>
</evidence>
<sequence length="309" mass="32924">MGPEGGDDRWPLAARLRYRADRQQRCRDRPSRIPGRRKRRAVAAGGPADTDLRPGHRYHQTRVRALIQQALAVAQADPDYAADFPGLGGPATLAALRARCTSLMVAISATCCSTGIRRNCGLVREEPLAHQLCMRLLRKQTKAAPGARIEAVLPAAAKLQEKLPFAMTGAQRRVISDIAHDLDAGKPMLRLVQGDVGSGKTVVAATAMLGAALSGLQSVLMAPTELLVEQHARTLTGWLGAVGIDVGLVTGKMKKAEREAALHRAVTGETPVWVGTHALFQGDMKFKTAGAGRGRRAAPLRRRPAAGAA</sequence>
<dbReference type="PROSITE" id="PS51192">
    <property type="entry name" value="HELICASE_ATP_BIND_1"/>
    <property type="match status" value="1"/>
</dbReference>
<keyword evidence="3" id="KW-0067">ATP-binding</keyword>
<dbReference type="InterPro" id="IPR027417">
    <property type="entry name" value="P-loop_NTPase"/>
</dbReference>
<feature type="domain" description="Helicase ATP-binding" evidence="7">
    <location>
        <begin position="181"/>
        <end position="288"/>
    </location>
</feature>
<evidence type="ECO:0000313" key="9">
    <source>
        <dbReference type="Proteomes" id="UP001234178"/>
    </source>
</evidence>
<name>A0ABQ9Z9H7_9CRUS</name>
<evidence type="ECO:0000313" key="8">
    <source>
        <dbReference type="EMBL" id="KAK4009556.1"/>
    </source>
</evidence>
<dbReference type="Pfam" id="PF00270">
    <property type="entry name" value="DEAD"/>
    <property type="match status" value="1"/>
</dbReference>
<evidence type="ECO:0000259" key="7">
    <source>
        <dbReference type="PROSITE" id="PS51192"/>
    </source>
</evidence>
<reference evidence="8 9" key="1">
    <citation type="journal article" date="2023" name="Nucleic Acids Res.">
        <title>The hologenome of Daphnia magna reveals possible DNA methylation and microbiome-mediated evolution of the host genome.</title>
        <authorList>
            <person name="Chaturvedi A."/>
            <person name="Li X."/>
            <person name="Dhandapani V."/>
            <person name="Marshall H."/>
            <person name="Kissane S."/>
            <person name="Cuenca-Cambronero M."/>
            <person name="Asole G."/>
            <person name="Calvet F."/>
            <person name="Ruiz-Romero M."/>
            <person name="Marangio P."/>
            <person name="Guigo R."/>
            <person name="Rago D."/>
            <person name="Mirbahai L."/>
            <person name="Eastwood N."/>
            <person name="Colbourne J.K."/>
            <person name="Zhou J."/>
            <person name="Mallon E."/>
            <person name="Orsini L."/>
        </authorList>
    </citation>
    <scope>NUCLEOTIDE SEQUENCE [LARGE SCALE GENOMIC DNA]</scope>
    <source>
        <strain evidence="8">LRV0_1</strain>
    </source>
</reference>
<dbReference type="SUPFAM" id="SSF52540">
    <property type="entry name" value="P-loop containing nucleoside triphosphate hydrolases"/>
    <property type="match status" value="1"/>
</dbReference>
<keyword evidence="5" id="KW-0234">DNA repair</keyword>
<feature type="compositionally biased region" description="Basic and acidic residues" evidence="6">
    <location>
        <begin position="21"/>
        <end position="31"/>
    </location>
</feature>
<feature type="region of interest" description="Disordered" evidence="6">
    <location>
        <begin position="290"/>
        <end position="309"/>
    </location>
</feature>
<organism evidence="8 9">
    <name type="scientific">Daphnia magna</name>
    <dbReference type="NCBI Taxonomy" id="35525"/>
    <lineage>
        <taxon>Eukaryota</taxon>
        <taxon>Metazoa</taxon>
        <taxon>Ecdysozoa</taxon>
        <taxon>Arthropoda</taxon>
        <taxon>Crustacea</taxon>
        <taxon>Branchiopoda</taxon>
        <taxon>Diplostraca</taxon>
        <taxon>Cladocera</taxon>
        <taxon>Anomopoda</taxon>
        <taxon>Daphniidae</taxon>
        <taxon>Daphnia</taxon>
    </lineage>
</organism>
<keyword evidence="4" id="KW-0238">DNA-binding</keyword>
<dbReference type="InterPro" id="IPR047112">
    <property type="entry name" value="RecG/Mfd"/>
</dbReference>
<keyword evidence="1" id="KW-0227">DNA damage</keyword>
<keyword evidence="3" id="KW-0347">Helicase</keyword>
<evidence type="ECO:0000256" key="1">
    <source>
        <dbReference type="ARBA" id="ARBA00022763"/>
    </source>
</evidence>
<feature type="compositionally biased region" description="Basic residues" evidence="6">
    <location>
        <begin position="293"/>
        <end position="309"/>
    </location>
</feature>
<dbReference type="PANTHER" id="PTHR47964:SF1">
    <property type="entry name" value="ATP-DEPENDENT DNA HELICASE HOMOLOG RECG, CHLOROPLASTIC"/>
    <property type="match status" value="1"/>
</dbReference>
<feature type="region of interest" description="Disordered" evidence="6">
    <location>
        <begin position="21"/>
        <end position="55"/>
    </location>
</feature>
<dbReference type="Proteomes" id="UP001234178">
    <property type="component" value="Unassembled WGS sequence"/>
</dbReference>
<keyword evidence="2" id="KW-0378">Hydrolase</keyword>
<gene>
    <name evidence="8" type="ORF">OUZ56_018690</name>
</gene>